<keyword evidence="2" id="KW-0378">Hydrolase</keyword>
<dbReference type="GO" id="GO:0016787">
    <property type="term" value="F:hydrolase activity"/>
    <property type="evidence" value="ECO:0007669"/>
    <property type="project" value="UniProtKB-KW"/>
</dbReference>
<dbReference type="Proteomes" id="UP001174050">
    <property type="component" value="Unassembled WGS sequence"/>
</dbReference>
<dbReference type="PANTHER" id="PTHR43689:SF8">
    <property type="entry name" value="ALPHA_BETA-HYDROLASES SUPERFAMILY PROTEIN"/>
    <property type="match status" value="1"/>
</dbReference>
<dbReference type="InterPro" id="IPR029058">
    <property type="entry name" value="AB_hydrolase_fold"/>
</dbReference>
<dbReference type="RefSeq" id="WP_290113645.1">
    <property type="nucleotide sequence ID" value="NZ_JAUEPL010000032.1"/>
</dbReference>
<reference evidence="2" key="1">
    <citation type="submission" date="2023-06" db="EMBL/GenBank/DDBJ databases">
        <title>WGS-Sequencing of Streptomyces ficellus isolate 21 collected from sand in Gara Djebilet Iron Mine in Algeria.</title>
        <authorList>
            <person name="Zegers G.P."/>
            <person name="Gomez A."/>
            <person name="Gueddou A."/>
            <person name="Zahara A.F."/>
            <person name="Worth M."/>
            <person name="Sevigny J.L."/>
            <person name="Tisa L."/>
        </authorList>
    </citation>
    <scope>NUCLEOTIDE SEQUENCE</scope>
    <source>
        <strain evidence="2">AS11</strain>
    </source>
</reference>
<dbReference type="InterPro" id="IPR000073">
    <property type="entry name" value="AB_hydrolase_1"/>
</dbReference>
<evidence type="ECO:0000259" key="1">
    <source>
        <dbReference type="Pfam" id="PF12697"/>
    </source>
</evidence>
<keyword evidence="3" id="KW-1185">Reference proteome</keyword>
<dbReference type="EMBL" id="JAUEPL010000032">
    <property type="protein sequence ID" value="MDN3296369.1"/>
    <property type="molecule type" value="Genomic_DNA"/>
</dbReference>
<dbReference type="Pfam" id="PF12697">
    <property type="entry name" value="Abhydrolase_6"/>
    <property type="match status" value="1"/>
</dbReference>
<accession>A0ABT7ZA43</accession>
<name>A0ABT7ZA43_9ACTN</name>
<dbReference type="PANTHER" id="PTHR43689">
    <property type="entry name" value="HYDROLASE"/>
    <property type="match status" value="1"/>
</dbReference>
<organism evidence="2 3">
    <name type="scientific">Streptomyces ficellus</name>
    <dbReference type="NCBI Taxonomy" id="1977088"/>
    <lineage>
        <taxon>Bacteria</taxon>
        <taxon>Bacillati</taxon>
        <taxon>Actinomycetota</taxon>
        <taxon>Actinomycetes</taxon>
        <taxon>Kitasatosporales</taxon>
        <taxon>Streptomycetaceae</taxon>
        <taxon>Streptomyces</taxon>
    </lineage>
</organism>
<evidence type="ECO:0000313" key="2">
    <source>
        <dbReference type="EMBL" id="MDN3296369.1"/>
    </source>
</evidence>
<dbReference type="SUPFAM" id="SSF53474">
    <property type="entry name" value="alpha/beta-Hydrolases"/>
    <property type="match status" value="1"/>
</dbReference>
<dbReference type="PRINTS" id="PR00111">
    <property type="entry name" value="ABHYDROLASE"/>
</dbReference>
<protein>
    <submittedName>
        <fullName evidence="2">Alpha/beta hydrolase</fullName>
    </submittedName>
</protein>
<sequence length="216" mass="23277">MVPGLGAPGYLLDTLERCGTWSNAFLLDVPGYGHDEERACRPRIKDLSDVVAAWIAAMARLPVVLVGHSTGAQVALRVAVDNPGSVRSLVLMGPTFPPALRRTSPLLRALARTLPHESAGEVPAVAPYYARAGAGELVRYLRSAQRDEPERLVPRVTCPVWVVRGAHDALAPRKWVDELAAHCPRGQTVTMPGAHNFPYRHSGHTAALIAEAAAHR</sequence>
<feature type="domain" description="AB hydrolase-1" evidence="1">
    <location>
        <begin position="2"/>
        <end position="200"/>
    </location>
</feature>
<gene>
    <name evidence="2" type="ORF">QWM81_20335</name>
</gene>
<comment type="caution">
    <text evidence="2">The sequence shown here is derived from an EMBL/GenBank/DDBJ whole genome shotgun (WGS) entry which is preliminary data.</text>
</comment>
<proteinExistence type="predicted"/>
<evidence type="ECO:0000313" key="3">
    <source>
        <dbReference type="Proteomes" id="UP001174050"/>
    </source>
</evidence>
<dbReference type="Gene3D" id="3.40.50.1820">
    <property type="entry name" value="alpha/beta hydrolase"/>
    <property type="match status" value="1"/>
</dbReference>